<sequence length="161" mass="18255">MHQVRQSLFGFLTRMICLQANPSIKPEMERFYALVVNICHLMQKSVSLSTRGVQAERLAEQFLQRHGLKLLQRNYSCRYGEIDLILQDGDTVVFAEVRLRSRGDFGGAAASINAAKQARLIHTAQHYLATLSRTPPCRFDAVLFDTLDSARPEWIKNAFTA</sequence>
<dbReference type="InterPro" id="IPR011335">
    <property type="entry name" value="Restrct_endonuc-II-like"/>
</dbReference>
<dbReference type="CDD" id="cd20736">
    <property type="entry name" value="PoNe_Nuclease"/>
    <property type="match status" value="1"/>
</dbReference>
<evidence type="ECO:0000313" key="3">
    <source>
        <dbReference type="EMBL" id="CAG9931947.1"/>
    </source>
</evidence>
<dbReference type="InterPro" id="IPR003509">
    <property type="entry name" value="UPF0102_YraN-like"/>
</dbReference>
<accession>A0ABM8YWR6</accession>
<evidence type="ECO:0000256" key="2">
    <source>
        <dbReference type="HAMAP-Rule" id="MF_00048"/>
    </source>
</evidence>
<keyword evidence="4" id="KW-1185">Reference proteome</keyword>
<dbReference type="Proteomes" id="UP000839052">
    <property type="component" value="Chromosome"/>
</dbReference>
<protein>
    <recommendedName>
        <fullName evidence="2">UPF0102 protein NTG6680_0694</fullName>
    </recommendedName>
</protein>
<dbReference type="HAMAP" id="MF_00048">
    <property type="entry name" value="UPF0102"/>
    <property type="match status" value="1"/>
</dbReference>
<dbReference type="SUPFAM" id="SSF52980">
    <property type="entry name" value="Restriction endonuclease-like"/>
    <property type="match status" value="1"/>
</dbReference>
<evidence type="ECO:0000313" key="4">
    <source>
        <dbReference type="Proteomes" id="UP000839052"/>
    </source>
</evidence>
<comment type="similarity">
    <text evidence="1 2">Belongs to the UPF0102 family.</text>
</comment>
<evidence type="ECO:0000256" key="1">
    <source>
        <dbReference type="ARBA" id="ARBA00006738"/>
    </source>
</evidence>
<gene>
    <name evidence="3" type="ORF">NTG6680_0694</name>
</gene>
<organism evidence="3 4">
    <name type="scientific">Candidatus Nitrotoga arctica</name>
    <dbReference type="NCBI Taxonomy" id="453162"/>
    <lineage>
        <taxon>Bacteria</taxon>
        <taxon>Pseudomonadati</taxon>
        <taxon>Pseudomonadota</taxon>
        <taxon>Betaproteobacteria</taxon>
        <taxon>Nitrosomonadales</taxon>
        <taxon>Gallionellaceae</taxon>
        <taxon>Candidatus Nitrotoga</taxon>
    </lineage>
</organism>
<dbReference type="PANTHER" id="PTHR34039">
    <property type="entry name" value="UPF0102 PROTEIN YRAN"/>
    <property type="match status" value="1"/>
</dbReference>
<dbReference type="InterPro" id="IPR011856">
    <property type="entry name" value="tRNA_endonuc-like_dom_sf"/>
</dbReference>
<name>A0ABM8YWR6_9PROT</name>
<dbReference type="Pfam" id="PF02021">
    <property type="entry name" value="UPF0102"/>
    <property type="match status" value="1"/>
</dbReference>
<dbReference type="NCBIfam" id="TIGR00252">
    <property type="entry name" value="YraN family protein"/>
    <property type="match status" value="1"/>
</dbReference>
<proteinExistence type="inferred from homology"/>
<dbReference type="NCBIfam" id="NF009150">
    <property type="entry name" value="PRK12497.1-3"/>
    <property type="match status" value="1"/>
</dbReference>
<dbReference type="Gene3D" id="3.40.1350.10">
    <property type="match status" value="1"/>
</dbReference>
<dbReference type="PANTHER" id="PTHR34039:SF1">
    <property type="entry name" value="UPF0102 PROTEIN YRAN"/>
    <property type="match status" value="1"/>
</dbReference>
<dbReference type="EMBL" id="OU912926">
    <property type="protein sequence ID" value="CAG9931947.1"/>
    <property type="molecule type" value="Genomic_DNA"/>
</dbReference>
<reference evidence="3 4" key="1">
    <citation type="submission" date="2021-10" db="EMBL/GenBank/DDBJ databases">
        <authorList>
            <person name="Koch H."/>
        </authorList>
    </citation>
    <scope>NUCLEOTIDE SEQUENCE [LARGE SCALE GENOMIC DNA]</scope>
    <source>
        <strain evidence="3">6680</strain>
    </source>
</reference>